<evidence type="ECO:0000256" key="8">
    <source>
        <dbReference type="SAM" id="MobiDB-lite"/>
    </source>
</evidence>
<sequence>MDVIFRLFLYSRSKSTTEAGKQRLLEVDDRSIPTAANSPVLRPSHPRRTPPTIPSAASSYLDHMRMEASGTQSAASSSSVREKVDIAWNHFSEIKDAEGKRQFKCLHCGIVYKGGGINRMKQHLAGVKGNIAACKKVPHDIRFQMQENLKDISKRKQQVQEELESTPFPIDAEVDEGGDSSSLPKSQSSEAYHSELAKGKRKLAEIDTFFAPRTKSGSQPSIKSVLASKEAVHRADLAVARWFFYCCIPFNAINSPYAQKAVDAITAIGPGYKLPSYHNMRVNLLKDCKEECRLLIDCYRNTWKDTGCTLMADGWTDGRSRTLINFMIYCPRGISFLKSVDASDIVKDATNLCSLFSEVVEWVGPENIVQLVTDNAANYKKAGELLKARFNNIYWSPCAAHCLNLILKDLGSMPLIEDLAKKASKVTIFAYNHVYVLSWLRKRQGWKEIVRPGATRFATTFITLKSVCEHKHDLQALITSKFYADSKIAKTCKGKEAAAIILDLKFWNDCLTISKIAGPLIRLLRIVDSDEKPSLGYLYDGMYRARNAIKAMFRNVKRLYKPFTSIVKRRWDTQLGQGIHVAAYFLNPQFQYDKENYCQKPEVLQGLVELLGNKDVCHKPKLAMNEVRLFRDSLESFGKSIALTMAKEMQPDEWWKMFGSSAPNLQKVAIRILSQTSSSSGELENEGDGDDIIDFNDLGAFVAADFDEAGHEDLNNEDSIHNATLGDI</sequence>
<keyword evidence="11" id="KW-1185">Reference proteome</keyword>
<keyword evidence="2" id="KW-0479">Metal-binding</keyword>
<evidence type="ECO:0000313" key="10">
    <source>
        <dbReference type="EMBL" id="KAI0531479.1"/>
    </source>
</evidence>
<feature type="compositionally biased region" description="Polar residues" evidence="8">
    <location>
        <begin position="179"/>
        <end position="191"/>
    </location>
</feature>
<organism evidence="10 11">
    <name type="scientific">Dendrobium nobile</name>
    <name type="common">Orchid</name>
    <dbReference type="NCBI Taxonomy" id="94219"/>
    <lineage>
        <taxon>Eukaryota</taxon>
        <taxon>Viridiplantae</taxon>
        <taxon>Streptophyta</taxon>
        <taxon>Embryophyta</taxon>
        <taxon>Tracheophyta</taxon>
        <taxon>Spermatophyta</taxon>
        <taxon>Magnoliopsida</taxon>
        <taxon>Liliopsida</taxon>
        <taxon>Asparagales</taxon>
        <taxon>Orchidaceae</taxon>
        <taxon>Epidendroideae</taxon>
        <taxon>Malaxideae</taxon>
        <taxon>Dendrobiinae</taxon>
        <taxon>Dendrobium</taxon>
    </lineage>
</organism>
<protein>
    <recommendedName>
        <fullName evidence="9">BED-type domain-containing protein</fullName>
    </recommendedName>
</protein>
<dbReference type="SUPFAM" id="SSF53098">
    <property type="entry name" value="Ribonuclease H-like"/>
    <property type="match status" value="1"/>
</dbReference>
<dbReference type="EMBL" id="JAGYWB010000001">
    <property type="protein sequence ID" value="KAI0531479.1"/>
    <property type="molecule type" value="Genomic_DNA"/>
</dbReference>
<dbReference type="GO" id="GO:0005634">
    <property type="term" value="C:nucleus"/>
    <property type="evidence" value="ECO:0007669"/>
    <property type="project" value="UniProtKB-SubCell"/>
</dbReference>
<evidence type="ECO:0000256" key="7">
    <source>
        <dbReference type="PROSITE-ProRule" id="PRU00027"/>
    </source>
</evidence>
<proteinExistence type="predicted"/>
<dbReference type="InterPro" id="IPR008906">
    <property type="entry name" value="HATC_C_dom"/>
</dbReference>
<evidence type="ECO:0000259" key="9">
    <source>
        <dbReference type="PROSITE" id="PS50808"/>
    </source>
</evidence>
<evidence type="ECO:0000256" key="4">
    <source>
        <dbReference type="ARBA" id="ARBA00022833"/>
    </source>
</evidence>
<dbReference type="PANTHER" id="PTHR32166:SF121">
    <property type="entry name" value="DUF659 DOMAIN-CONTAINING PROTEIN"/>
    <property type="match status" value="1"/>
</dbReference>
<comment type="caution">
    <text evidence="10">The sequence shown here is derived from an EMBL/GenBank/DDBJ whole genome shotgun (WGS) entry which is preliminary data.</text>
</comment>
<dbReference type="Pfam" id="PF05699">
    <property type="entry name" value="Dimer_Tnp_hAT"/>
    <property type="match status" value="1"/>
</dbReference>
<keyword evidence="6" id="KW-0539">Nucleus</keyword>
<dbReference type="Pfam" id="PF04937">
    <property type="entry name" value="DUF659"/>
    <property type="match status" value="1"/>
</dbReference>
<keyword evidence="4" id="KW-0862">Zinc</keyword>
<keyword evidence="3 7" id="KW-0863">Zinc-finger</keyword>
<dbReference type="AlphaFoldDB" id="A0A8T3CFK9"/>
<accession>A0A8T3CFK9</accession>
<dbReference type="OrthoDB" id="685429at2759"/>
<evidence type="ECO:0000256" key="2">
    <source>
        <dbReference type="ARBA" id="ARBA00022723"/>
    </source>
</evidence>
<dbReference type="Proteomes" id="UP000829196">
    <property type="component" value="Unassembled WGS sequence"/>
</dbReference>
<dbReference type="InterPro" id="IPR003656">
    <property type="entry name" value="Znf_BED"/>
</dbReference>
<dbReference type="InterPro" id="IPR007021">
    <property type="entry name" value="DUF659"/>
</dbReference>
<keyword evidence="5" id="KW-0238">DNA-binding</keyword>
<dbReference type="InterPro" id="IPR012337">
    <property type="entry name" value="RNaseH-like_sf"/>
</dbReference>
<dbReference type="GO" id="GO:0046983">
    <property type="term" value="F:protein dimerization activity"/>
    <property type="evidence" value="ECO:0007669"/>
    <property type="project" value="InterPro"/>
</dbReference>
<dbReference type="GO" id="GO:0008270">
    <property type="term" value="F:zinc ion binding"/>
    <property type="evidence" value="ECO:0007669"/>
    <property type="project" value="UniProtKB-KW"/>
</dbReference>
<reference evidence="10" key="1">
    <citation type="journal article" date="2022" name="Front. Genet.">
        <title>Chromosome-Scale Assembly of the Dendrobium nobile Genome Provides Insights Into the Molecular Mechanism of the Biosynthesis of the Medicinal Active Ingredient of Dendrobium.</title>
        <authorList>
            <person name="Xu Q."/>
            <person name="Niu S.-C."/>
            <person name="Li K.-L."/>
            <person name="Zheng P.-J."/>
            <person name="Zhang X.-J."/>
            <person name="Jia Y."/>
            <person name="Liu Y."/>
            <person name="Niu Y.-X."/>
            <person name="Yu L.-H."/>
            <person name="Chen D.-F."/>
            <person name="Zhang G.-Q."/>
        </authorList>
    </citation>
    <scope>NUCLEOTIDE SEQUENCE</scope>
    <source>
        <tissue evidence="10">Leaf</tissue>
    </source>
</reference>
<evidence type="ECO:0000256" key="5">
    <source>
        <dbReference type="ARBA" id="ARBA00023125"/>
    </source>
</evidence>
<feature type="region of interest" description="Disordered" evidence="8">
    <location>
        <begin position="152"/>
        <end position="191"/>
    </location>
</feature>
<comment type="subcellular location">
    <subcellularLocation>
        <location evidence="1">Nucleus</location>
    </subcellularLocation>
</comment>
<dbReference type="GO" id="GO:0003677">
    <property type="term" value="F:DNA binding"/>
    <property type="evidence" value="ECO:0007669"/>
    <property type="project" value="UniProtKB-KW"/>
</dbReference>
<dbReference type="Pfam" id="PF02892">
    <property type="entry name" value="zf-BED"/>
    <property type="match status" value="1"/>
</dbReference>
<gene>
    <name evidence="10" type="ORF">KFK09_001034</name>
</gene>
<evidence type="ECO:0000256" key="3">
    <source>
        <dbReference type="ARBA" id="ARBA00022771"/>
    </source>
</evidence>
<feature type="domain" description="BED-type" evidence="9">
    <location>
        <begin position="82"/>
        <end position="141"/>
    </location>
</feature>
<evidence type="ECO:0000256" key="1">
    <source>
        <dbReference type="ARBA" id="ARBA00004123"/>
    </source>
</evidence>
<evidence type="ECO:0000256" key="6">
    <source>
        <dbReference type="ARBA" id="ARBA00023242"/>
    </source>
</evidence>
<dbReference type="PROSITE" id="PS50808">
    <property type="entry name" value="ZF_BED"/>
    <property type="match status" value="1"/>
</dbReference>
<name>A0A8T3CFK9_DENNO</name>
<dbReference type="PANTHER" id="PTHR32166">
    <property type="entry name" value="OSJNBA0013A04.12 PROTEIN"/>
    <property type="match status" value="1"/>
</dbReference>
<feature type="region of interest" description="Disordered" evidence="8">
    <location>
        <begin position="35"/>
        <end position="56"/>
    </location>
</feature>
<evidence type="ECO:0000313" key="11">
    <source>
        <dbReference type="Proteomes" id="UP000829196"/>
    </source>
</evidence>